<keyword evidence="4" id="KW-0281">Fimbrium</keyword>
<protein>
    <submittedName>
        <fullName evidence="7">Fimbrial protein</fullName>
    </submittedName>
</protein>
<evidence type="ECO:0000259" key="6">
    <source>
        <dbReference type="Pfam" id="PF00419"/>
    </source>
</evidence>
<organism evidence="7 8">
    <name type="scientific">Stenotrophomonas geniculata N1</name>
    <dbReference type="NCBI Taxonomy" id="1167641"/>
    <lineage>
        <taxon>Bacteria</taxon>
        <taxon>Pseudomonadati</taxon>
        <taxon>Pseudomonadota</taxon>
        <taxon>Gammaproteobacteria</taxon>
        <taxon>Lysobacterales</taxon>
        <taxon>Lysobacteraceae</taxon>
        <taxon>Stenotrophomonas</taxon>
    </lineage>
</organism>
<evidence type="ECO:0000256" key="1">
    <source>
        <dbReference type="ARBA" id="ARBA00004561"/>
    </source>
</evidence>
<dbReference type="GO" id="GO:0043709">
    <property type="term" value="P:cell adhesion involved in single-species biofilm formation"/>
    <property type="evidence" value="ECO:0007669"/>
    <property type="project" value="TreeGrafter"/>
</dbReference>
<evidence type="ECO:0000313" key="8">
    <source>
        <dbReference type="Proteomes" id="UP000036890"/>
    </source>
</evidence>
<dbReference type="EMBL" id="AJLO02000037">
    <property type="protein sequence ID" value="KOE98027.1"/>
    <property type="molecule type" value="Genomic_DNA"/>
</dbReference>
<dbReference type="GO" id="GO:0009289">
    <property type="term" value="C:pilus"/>
    <property type="evidence" value="ECO:0007669"/>
    <property type="project" value="UniProtKB-SubCell"/>
</dbReference>
<dbReference type="Pfam" id="PF00419">
    <property type="entry name" value="Fimbrial"/>
    <property type="match status" value="1"/>
</dbReference>
<dbReference type="SUPFAM" id="SSF49401">
    <property type="entry name" value="Bacterial adhesins"/>
    <property type="match status" value="1"/>
</dbReference>
<evidence type="ECO:0000256" key="2">
    <source>
        <dbReference type="ARBA" id="ARBA00006671"/>
    </source>
</evidence>
<gene>
    <name evidence="7" type="ORF">W7K_16795</name>
</gene>
<feature type="chain" id="PRO_5005579482" evidence="5">
    <location>
        <begin position="23"/>
        <end position="169"/>
    </location>
</feature>
<dbReference type="Gene3D" id="2.60.40.1090">
    <property type="entry name" value="Fimbrial-type adhesion domain"/>
    <property type="match status" value="1"/>
</dbReference>
<proteinExistence type="inferred from homology"/>
<dbReference type="RefSeq" id="WP_010481959.1">
    <property type="nucleotide sequence ID" value="NZ_AJLO02000037.1"/>
</dbReference>
<evidence type="ECO:0000256" key="3">
    <source>
        <dbReference type="ARBA" id="ARBA00022729"/>
    </source>
</evidence>
<dbReference type="InterPro" id="IPR050263">
    <property type="entry name" value="Bact_Fimbrial_Adh_Pro"/>
</dbReference>
<feature type="domain" description="Fimbrial-type adhesion" evidence="6">
    <location>
        <begin position="29"/>
        <end position="168"/>
    </location>
</feature>
<accession>A0A0L8A6M2</accession>
<feature type="signal peptide" evidence="5">
    <location>
        <begin position="1"/>
        <end position="22"/>
    </location>
</feature>
<evidence type="ECO:0000256" key="5">
    <source>
        <dbReference type="SAM" id="SignalP"/>
    </source>
</evidence>
<dbReference type="PANTHER" id="PTHR33420:SF12">
    <property type="entry name" value="FIMBRIN-LIKE PROTEIN FIMI-RELATED"/>
    <property type="match status" value="1"/>
</dbReference>
<sequence>MNLINRLTLSTVLLAAAPLALADSATLTITGRVLPGTCTLADAQISLDDVKASDLTPGQDSQIKAGALEFTGCVGVSKAVLSFAGTAADGDAERWKNTAATDAADGVSISLLSGTTGNTYLKDGDTGIDVPVTGATARYDLRAAYYAPTGASLSAGEVSTEIVVTADYE</sequence>
<dbReference type="OrthoDB" id="6054313at2"/>
<dbReference type="InterPro" id="IPR008966">
    <property type="entry name" value="Adhesion_dom_sf"/>
</dbReference>
<comment type="caution">
    <text evidence="7">The sequence shown here is derived from an EMBL/GenBank/DDBJ whole genome shotgun (WGS) entry which is preliminary data.</text>
</comment>
<dbReference type="PANTHER" id="PTHR33420">
    <property type="entry name" value="FIMBRIAL SUBUNIT ELFA-RELATED"/>
    <property type="match status" value="1"/>
</dbReference>
<dbReference type="AlphaFoldDB" id="A0A0L8A6M2"/>
<dbReference type="InterPro" id="IPR000259">
    <property type="entry name" value="Adhesion_dom_fimbrial"/>
</dbReference>
<keyword evidence="3 5" id="KW-0732">Signal</keyword>
<name>A0A0L8A6M2_9GAMM</name>
<dbReference type="Proteomes" id="UP000036890">
    <property type="component" value="Unassembled WGS sequence"/>
</dbReference>
<dbReference type="InterPro" id="IPR036937">
    <property type="entry name" value="Adhesion_dom_fimbrial_sf"/>
</dbReference>
<evidence type="ECO:0000256" key="4">
    <source>
        <dbReference type="ARBA" id="ARBA00023263"/>
    </source>
</evidence>
<evidence type="ECO:0000313" key="7">
    <source>
        <dbReference type="EMBL" id="KOE98027.1"/>
    </source>
</evidence>
<comment type="similarity">
    <text evidence="2">Belongs to the fimbrial protein family.</text>
</comment>
<reference evidence="7 8" key="1">
    <citation type="journal article" date="2012" name="J. Bacteriol.">
        <title>Genome sequence of a novel nicotine-degrading strain, Pseudomonas geniculata N1.</title>
        <authorList>
            <person name="Tang H."/>
            <person name="Yu H."/>
            <person name="Tai C."/>
            <person name="Huang K."/>
            <person name="Liu Y."/>
            <person name="Wang L."/>
            <person name="Yao Y."/>
            <person name="Wu G."/>
            <person name="Xu P."/>
        </authorList>
    </citation>
    <scope>NUCLEOTIDE SEQUENCE [LARGE SCALE GENOMIC DNA]</scope>
    <source>
        <strain evidence="7 8">N1</strain>
    </source>
</reference>
<comment type="subcellular location">
    <subcellularLocation>
        <location evidence="1">Fimbrium</location>
    </subcellularLocation>
</comment>